<evidence type="ECO:0000256" key="1">
    <source>
        <dbReference type="SAM" id="Phobius"/>
    </source>
</evidence>
<keyword evidence="1" id="KW-0812">Transmembrane</keyword>
<feature type="transmembrane region" description="Helical" evidence="1">
    <location>
        <begin position="95"/>
        <end position="113"/>
    </location>
</feature>
<feature type="transmembrane region" description="Helical" evidence="1">
    <location>
        <begin position="48"/>
        <end position="65"/>
    </location>
</feature>
<dbReference type="EMBL" id="CADCTV010000786">
    <property type="protein sequence ID" value="CAA9361080.1"/>
    <property type="molecule type" value="Genomic_DNA"/>
</dbReference>
<reference evidence="2" key="1">
    <citation type="submission" date="2020-02" db="EMBL/GenBank/DDBJ databases">
        <authorList>
            <person name="Meier V. D."/>
        </authorList>
    </citation>
    <scope>NUCLEOTIDE SEQUENCE</scope>
    <source>
        <strain evidence="2">AVDCRST_MAG89</strain>
    </source>
</reference>
<feature type="transmembrane region" description="Helical" evidence="1">
    <location>
        <begin position="71"/>
        <end position="88"/>
    </location>
</feature>
<name>A0A6J4MLW7_9BACT</name>
<keyword evidence="1" id="KW-1133">Transmembrane helix</keyword>
<dbReference type="AlphaFoldDB" id="A0A6J4MLW7"/>
<sequence length="163" mass="17280">MSERSDSAVLALPGARIFGRRAGDAEGVFRGRGEGSLLAATYRAADGWFFWLLAAHLPLIAGLSLMRGTWLAALAFGVPVIAAAMAAARLARGTFFARCAVATSLLLLSALIIHQSGGMIEMHFHIFAILSFLLMYRDWRVPVVGAAVVAVYHAAAHVAQMAG</sequence>
<keyword evidence="1" id="KW-0472">Membrane</keyword>
<feature type="transmembrane region" description="Helical" evidence="1">
    <location>
        <begin position="119"/>
        <end position="136"/>
    </location>
</feature>
<feature type="transmembrane region" description="Helical" evidence="1">
    <location>
        <begin position="143"/>
        <end position="162"/>
    </location>
</feature>
<organism evidence="2">
    <name type="scientific">uncultured Gemmatimonadota bacterium</name>
    <dbReference type="NCBI Taxonomy" id="203437"/>
    <lineage>
        <taxon>Bacteria</taxon>
        <taxon>Pseudomonadati</taxon>
        <taxon>Gemmatimonadota</taxon>
        <taxon>environmental samples</taxon>
    </lineage>
</organism>
<feature type="non-terminal residue" evidence="2">
    <location>
        <position position="163"/>
    </location>
</feature>
<protein>
    <submittedName>
        <fullName evidence="2">Uncharacterized protein</fullName>
    </submittedName>
</protein>
<proteinExistence type="predicted"/>
<accession>A0A6J4MLW7</accession>
<evidence type="ECO:0000313" key="2">
    <source>
        <dbReference type="EMBL" id="CAA9361080.1"/>
    </source>
</evidence>
<gene>
    <name evidence="2" type="ORF">AVDCRST_MAG89-3749</name>
</gene>